<dbReference type="InterPro" id="IPR041525">
    <property type="entry name" value="N/Namide_PRibTrfase"/>
</dbReference>
<dbReference type="NCBIfam" id="NF006695">
    <property type="entry name" value="PRK09243.1-2"/>
    <property type="match status" value="1"/>
</dbReference>
<dbReference type="NCBIfam" id="NF009131">
    <property type="entry name" value="PRK12484.1"/>
    <property type="match status" value="1"/>
</dbReference>
<dbReference type="InterPro" id="IPR013785">
    <property type="entry name" value="Aldolase_TIM"/>
</dbReference>
<evidence type="ECO:0000256" key="5">
    <source>
        <dbReference type="ARBA" id="ARBA00022598"/>
    </source>
</evidence>
<keyword evidence="4" id="KW-0597">Phosphoprotein</keyword>
<evidence type="ECO:0000259" key="12">
    <source>
        <dbReference type="Pfam" id="PF17956"/>
    </source>
</evidence>
<dbReference type="GO" id="GO:0034355">
    <property type="term" value="P:NAD+ biosynthetic process via the salvage pathway"/>
    <property type="evidence" value="ECO:0007669"/>
    <property type="project" value="TreeGrafter"/>
</dbReference>
<keyword evidence="7 9" id="KW-0808">Transferase</keyword>
<comment type="function">
    <text evidence="9">Catalyzes the first step in the biosynthesis of NAD from nicotinic acid, the ATP-dependent synthesis of beta-nicotinate D-ribonucleotide from nicotinate and 5-phospho-D-ribose 1-phosphate.</text>
</comment>
<dbReference type="InterPro" id="IPR040727">
    <property type="entry name" value="NAPRTase_N"/>
</dbReference>
<comment type="caution">
    <text evidence="13">The sequence shown here is derived from an EMBL/GenBank/DDBJ whole genome shotgun (WGS) entry which is preliminary data.</text>
</comment>
<keyword evidence="14" id="KW-1185">Reference proteome</keyword>
<evidence type="ECO:0000256" key="3">
    <source>
        <dbReference type="ARBA" id="ARBA00013236"/>
    </source>
</evidence>
<name>A0A328CEE2_9DELT</name>
<dbReference type="Pfam" id="PF17767">
    <property type="entry name" value="NAPRTase_N"/>
    <property type="match status" value="1"/>
</dbReference>
<evidence type="ECO:0000256" key="9">
    <source>
        <dbReference type="RuleBase" id="RU365100"/>
    </source>
</evidence>
<evidence type="ECO:0000256" key="1">
    <source>
        <dbReference type="ARBA" id="ARBA00004952"/>
    </source>
</evidence>
<evidence type="ECO:0000256" key="7">
    <source>
        <dbReference type="ARBA" id="ARBA00022679"/>
    </source>
</evidence>
<feature type="domain" description="Nicotinate phosphoribosyltransferase C-terminal" evidence="12">
    <location>
        <begin position="353"/>
        <end position="455"/>
    </location>
</feature>
<evidence type="ECO:0000259" key="10">
    <source>
        <dbReference type="Pfam" id="PF04095"/>
    </source>
</evidence>
<dbReference type="UniPathway" id="UPA00253">
    <property type="reaction ID" value="UER00457"/>
</dbReference>
<dbReference type="Pfam" id="PF04095">
    <property type="entry name" value="NAPRTase"/>
    <property type="match status" value="1"/>
</dbReference>
<dbReference type="SUPFAM" id="SSF54675">
    <property type="entry name" value="Nicotinate/Quinolinate PRTase N-terminal domain-like"/>
    <property type="match status" value="1"/>
</dbReference>
<dbReference type="GO" id="GO:0004516">
    <property type="term" value="F:nicotinate phosphoribosyltransferase activity"/>
    <property type="evidence" value="ECO:0007669"/>
    <property type="project" value="UniProtKB-UniRule"/>
</dbReference>
<comment type="pathway">
    <text evidence="1 9">Cofactor biosynthesis; NAD(+) biosynthesis; nicotinate D-ribonucleotide from nicotinate: step 1/1.</text>
</comment>
<dbReference type="PANTHER" id="PTHR11098">
    <property type="entry name" value="NICOTINATE PHOSPHORIBOSYLTRANSFERASE"/>
    <property type="match status" value="1"/>
</dbReference>
<feature type="domain" description="Nicotinate phosphoribosyltransferase N-terminal" evidence="11">
    <location>
        <begin position="6"/>
        <end position="129"/>
    </location>
</feature>
<dbReference type="GO" id="GO:0047280">
    <property type="term" value="F:nicotinamide phosphoribosyltransferase activity"/>
    <property type="evidence" value="ECO:0007669"/>
    <property type="project" value="UniProtKB-ARBA"/>
</dbReference>
<reference evidence="13 14" key="1">
    <citation type="submission" date="2018-05" db="EMBL/GenBank/DDBJ databases">
        <title>Lujinxingia marina gen. nov. sp. nov., a new facultative anaerobic member of the class Deltaproteobacteria, and proposal of Lujinxingaceae fam. nov.</title>
        <authorList>
            <person name="Li C.-M."/>
        </authorList>
    </citation>
    <scope>NUCLEOTIDE SEQUENCE [LARGE SCALE GENOMIC DNA]</scope>
    <source>
        <strain evidence="13 14">B210</strain>
    </source>
</reference>
<dbReference type="FunFam" id="3.20.20.70:FF:000076">
    <property type="entry name" value="Nicotinate phosphoribosyltransferase"/>
    <property type="match status" value="1"/>
</dbReference>
<dbReference type="PANTHER" id="PTHR11098:SF1">
    <property type="entry name" value="NICOTINATE PHOSPHORIBOSYLTRANSFERASE"/>
    <property type="match status" value="1"/>
</dbReference>
<evidence type="ECO:0000256" key="8">
    <source>
        <dbReference type="ARBA" id="ARBA00048668"/>
    </source>
</evidence>
<dbReference type="NCBIfam" id="TIGR01513">
    <property type="entry name" value="NAPRTase_put"/>
    <property type="match status" value="1"/>
</dbReference>
<dbReference type="OrthoDB" id="9771406at2"/>
<dbReference type="InterPro" id="IPR007229">
    <property type="entry name" value="Nic_PRibTrfase-Fam"/>
</dbReference>
<comment type="similarity">
    <text evidence="2 9">Belongs to the NAPRTase family.</text>
</comment>
<evidence type="ECO:0000259" key="11">
    <source>
        <dbReference type="Pfam" id="PF17767"/>
    </source>
</evidence>
<dbReference type="EMBL" id="QHKO01000001">
    <property type="protein sequence ID" value="RAL25529.1"/>
    <property type="molecule type" value="Genomic_DNA"/>
</dbReference>
<dbReference type="EC" id="6.3.4.21" evidence="3 9"/>
<keyword evidence="13" id="KW-0328">Glycosyltransferase</keyword>
<sequence>MDHIALYTDLYELTMAQGYFREGKADQRACFDYFYRTPPFSGGYVVFAGLATLLEILEDLHFDAASLEFLKEQGFDADFLARLSEFRFQAEIRSPPEGTLIFPYAPVLQVRGTLLEAQLVETLLLNLVNFQSLIATKASRMREVAGERLLVDFGLRRAHGFGGLHASRAAVVGGFDATSNVLAGMHYNIPLSGTLAHAWIQSFDREIDAFRTFAEHYGDASVLLVDTYDTLKSGVPNAITIAGELRARGHELKAIRLDSGDLAYLARRARKMLDDAGFPDVKIAASNNLDEHVIRSLLVDQQAPIDIFGVGTQLVTAYDDPALGGVYKLATLDEVPRIKLSDSLRKMTFPGDKQVFRIRDAEGQFYADAVALDHQTHVERIHHPHEPHKEVDISQLDQELLLQPVMQHGERIGTLHSAFEARAYCRQQLAQLPAEHRRFHNPHLYKVGLSTALRDQRDEAVARARKHLSDRPT</sequence>
<dbReference type="InterPro" id="IPR036068">
    <property type="entry name" value="Nicotinate_pribotase-like_C"/>
</dbReference>
<accession>A0A328CEE2</accession>
<gene>
    <name evidence="13" type="ORF">DL240_01200</name>
</gene>
<evidence type="ECO:0000256" key="4">
    <source>
        <dbReference type="ARBA" id="ARBA00022553"/>
    </source>
</evidence>
<comment type="catalytic activity">
    <reaction evidence="8 9">
        <text>5-phospho-alpha-D-ribose 1-diphosphate + nicotinate + ATP + H2O = nicotinate beta-D-ribonucleotide + ADP + phosphate + diphosphate</text>
        <dbReference type="Rhea" id="RHEA:36163"/>
        <dbReference type="ChEBI" id="CHEBI:15377"/>
        <dbReference type="ChEBI" id="CHEBI:30616"/>
        <dbReference type="ChEBI" id="CHEBI:32544"/>
        <dbReference type="ChEBI" id="CHEBI:33019"/>
        <dbReference type="ChEBI" id="CHEBI:43474"/>
        <dbReference type="ChEBI" id="CHEBI:57502"/>
        <dbReference type="ChEBI" id="CHEBI:58017"/>
        <dbReference type="ChEBI" id="CHEBI:456216"/>
        <dbReference type="EC" id="6.3.4.21"/>
    </reaction>
</comment>
<feature type="domain" description="Nicotinate/nicotinamide phosphoribosyltransferase" evidence="10">
    <location>
        <begin position="150"/>
        <end position="328"/>
    </location>
</feature>
<evidence type="ECO:0000313" key="13">
    <source>
        <dbReference type="EMBL" id="RAL25529.1"/>
    </source>
</evidence>
<dbReference type="Pfam" id="PF17956">
    <property type="entry name" value="NAPRTase_C"/>
    <property type="match status" value="1"/>
</dbReference>
<dbReference type="GO" id="GO:0005829">
    <property type="term" value="C:cytosol"/>
    <property type="evidence" value="ECO:0007669"/>
    <property type="project" value="TreeGrafter"/>
</dbReference>
<evidence type="ECO:0000256" key="2">
    <source>
        <dbReference type="ARBA" id="ARBA00010897"/>
    </source>
</evidence>
<dbReference type="CDD" id="cd01570">
    <property type="entry name" value="NAPRTase_A"/>
    <property type="match status" value="1"/>
</dbReference>
<evidence type="ECO:0000313" key="14">
    <source>
        <dbReference type="Proteomes" id="UP000249169"/>
    </source>
</evidence>
<keyword evidence="5 9" id="KW-0436">Ligase</keyword>
<protein>
    <recommendedName>
        <fullName evidence="3 9">Nicotinate phosphoribosyltransferase</fullName>
        <ecNumber evidence="3 9">6.3.4.21</ecNumber>
    </recommendedName>
</protein>
<dbReference type="Gene3D" id="3.20.140.10">
    <property type="entry name" value="nicotinate phosphoribosyltransferase"/>
    <property type="match status" value="1"/>
</dbReference>
<dbReference type="AlphaFoldDB" id="A0A328CEE2"/>
<comment type="PTM">
    <text evidence="9">Transiently phosphorylated on a His residue during the reaction cycle. Phosphorylation strongly increases the affinity for substrates and increases the rate of nicotinate D-ribonucleotide production. Dephosphorylation regenerates the low-affinity form of the enzyme, leading to product release.</text>
</comment>
<dbReference type="Gene3D" id="3.20.20.70">
    <property type="entry name" value="Aldolase class I"/>
    <property type="match status" value="1"/>
</dbReference>
<dbReference type="InterPro" id="IPR006405">
    <property type="entry name" value="Nic_PRibTrfase_pncB"/>
</dbReference>
<dbReference type="Proteomes" id="UP000249169">
    <property type="component" value="Unassembled WGS sequence"/>
</dbReference>
<keyword evidence="6 9" id="KW-0662">Pyridine nucleotide biosynthesis</keyword>
<evidence type="ECO:0000256" key="6">
    <source>
        <dbReference type="ARBA" id="ARBA00022642"/>
    </source>
</evidence>
<dbReference type="SUPFAM" id="SSF51690">
    <property type="entry name" value="Nicotinate/Quinolinate PRTase C-terminal domain-like"/>
    <property type="match status" value="1"/>
</dbReference>
<organism evidence="13 14">
    <name type="scientific">Lujinxingia litoralis</name>
    <dbReference type="NCBI Taxonomy" id="2211119"/>
    <lineage>
        <taxon>Bacteria</taxon>
        <taxon>Deltaproteobacteria</taxon>
        <taxon>Bradymonadales</taxon>
        <taxon>Lujinxingiaceae</taxon>
        <taxon>Lujinxingia</taxon>
    </lineage>
</organism>
<dbReference type="InterPro" id="IPR041619">
    <property type="entry name" value="NAPRTase_C"/>
</dbReference>
<proteinExistence type="inferred from homology"/>
<dbReference type="PIRSF" id="PIRSF000484">
    <property type="entry name" value="NAPRT"/>
    <property type="match status" value="1"/>
</dbReference>